<evidence type="ECO:0000256" key="2">
    <source>
        <dbReference type="ARBA" id="ARBA00022741"/>
    </source>
</evidence>
<keyword evidence="2" id="KW-0547">Nucleotide-binding</keyword>
<dbReference type="SUPFAM" id="SSF54211">
    <property type="entry name" value="Ribosomal protein S5 domain 2-like"/>
    <property type="match status" value="1"/>
</dbReference>
<dbReference type="InterPro" id="IPR025158">
    <property type="entry name" value="Mg_chelat-rel_C"/>
</dbReference>
<dbReference type="Pfam" id="PF01078">
    <property type="entry name" value="Mg_chelatase"/>
    <property type="match status" value="1"/>
</dbReference>
<dbReference type="InterPro" id="IPR004482">
    <property type="entry name" value="Mg_chelat-rel"/>
</dbReference>
<reference evidence="5" key="1">
    <citation type="submission" date="2020-05" db="EMBL/GenBank/DDBJ databases">
        <authorList>
            <person name="Chiriac C."/>
            <person name="Salcher M."/>
            <person name="Ghai R."/>
            <person name="Kavagutti S V."/>
        </authorList>
    </citation>
    <scope>NUCLEOTIDE SEQUENCE</scope>
</reference>
<evidence type="ECO:0000313" key="5">
    <source>
        <dbReference type="EMBL" id="CAB4870838.1"/>
    </source>
</evidence>
<dbReference type="PANTHER" id="PTHR32039">
    <property type="entry name" value="MAGNESIUM-CHELATASE SUBUNIT CHLI"/>
    <property type="match status" value="1"/>
</dbReference>
<gene>
    <name evidence="5" type="ORF">UFOPK3401_00796</name>
</gene>
<dbReference type="SMART" id="SM00382">
    <property type="entry name" value="AAA"/>
    <property type="match status" value="1"/>
</dbReference>
<organism evidence="5">
    <name type="scientific">freshwater metagenome</name>
    <dbReference type="NCBI Taxonomy" id="449393"/>
    <lineage>
        <taxon>unclassified sequences</taxon>
        <taxon>metagenomes</taxon>
        <taxon>ecological metagenomes</taxon>
    </lineage>
</organism>
<dbReference type="SUPFAM" id="SSF52540">
    <property type="entry name" value="P-loop containing nucleoside triphosphate hydrolases"/>
    <property type="match status" value="1"/>
</dbReference>
<feature type="domain" description="MCM C-terminal AAA(+) ATPase" evidence="4">
    <location>
        <begin position="291"/>
        <end position="389"/>
    </location>
</feature>
<keyword evidence="3" id="KW-0067">ATP-binding</keyword>
<dbReference type="EMBL" id="CAFBLM010000031">
    <property type="protein sequence ID" value="CAB4870838.1"/>
    <property type="molecule type" value="Genomic_DNA"/>
</dbReference>
<name>A0A6J7DMX7_9ZZZZ</name>
<dbReference type="InterPro" id="IPR020568">
    <property type="entry name" value="Ribosomal_Su5_D2-typ_SF"/>
</dbReference>
<dbReference type="Gene3D" id="3.30.230.10">
    <property type="match status" value="1"/>
</dbReference>
<dbReference type="PANTHER" id="PTHR32039:SF7">
    <property type="entry name" value="COMPETENCE PROTEIN COMM"/>
    <property type="match status" value="1"/>
</dbReference>
<dbReference type="InterPro" id="IPR000523">
    <property type="entry name" value="Mg_chelatse_chII-like_cat_dom"/>
</dbReference>
<proteinExistence type="inferred from homology"/>
<dbReference type="InterPro" id="IPR027417">
    <property type="entry name" value="P-loop_NTPase"/>
</dbReference>
<dbReference type="Gene3D" id="3.40.50.300">
    <property type="entry name" value="P-loop containing nucleotide triphosphate hydrolases"/>
    <property type="match status" value="1"/>
</dbReference>
<dbReference type="CDD" id="cd00009">
    <property type="entry name" value="AAA"/>
    <property type="match status" value="1"/>
</dbReference>
<evidence type="ECO:0000256" key="3">
    <source>
        <dbReference type="ARBA" id="ARBA00022840"/>
    </source>
</evidence>
<accession>A0A6J7DMX7</accession>
<dbReference type="InterPro" id="IPR001208">
    <property type="entry name" value="MCM_dom"/>
</dbReference>
<dbReference type="PROSITE" id="PS50051">
    <property type="entry name" value="MCM_2"/>
    <property type="match status" value="1"/>
</dbReference>
<sequence>MSIGQTHGVVLVGVDGVLVNVEVDLADGVVGTAIVGLADRGINEAKDRVRSALVNSGHRWPAKRVTISLSPAWIPKVGAVTDLAIALAMLVADGVIPGSCIENTVVLGELGLDGQVRQVRGVLPAVLAAHRAGIKRVMVPIDNCVEASLVTDVEVIGVSTLAHACAILTDQQRPPTVHPVPTGSREFARRGDLTEVVGQQLGKRALEVAAAGGHHLFFHGPPGAGKTMLAERLPSIMPALSAQAALEITAIRSLVEDLDPNSPLVSHPPFEAPHHTMTLAAMVGGGSGRPQPGAISRAHHGVLFLDEAPEFARSVLDSLREPLESGFVRVARSGFVAQFPARFQLVMAANPCPCGVFDQRALGCTCTPTQRRRYAQRISGPLLDRIDLVVQTHSVDRFSMLGQGQAGMSSAQVAERVQRAADRMLQRFAENALPFSANATIPGSALRGKGPLAVSLDALKWLRSQPGASSSRGLDKVLRISWTLADLAGVDRPGVVHVQEALSLRDEGGRTAA</sequence>
<protein>
    <submittedName>
        <fullName evidence="5">Unannotated protein</fullName>
    </submittedName>
</protein>
<dbReference type="InterPro" id="IPR045006">
    <property type="entry name" value="CHLI-like"/>
</dbReference>
<dbReference type="GO" id="GO:0003677">
    <property type="term" value="F:DNA binding"/>
    <property type="evidence" value="ECO:0007669"/>
    <property type="project" value="InterPro"/>
</dbReference>
<dbReference type="Pfam" id="PF13541">
    <property type="entry name" value="ChlI"/>
    <property type="match status" value="1"/>
</dbReference>
<dbReference type="InterPro" id="IPR014721">
    <property type="entry name" value="Ribsml_uS5_D2-typ_fold_subgr"/>
</dbReference>
<dbReference type="InterPro" id="IPR003593">
    <property type="entry name" value="AAA+_ATPase"/>
</dbReference>
<dbReference type="NCBIfam" id="TIGR00368">
    <property type="entry name" value="YifB family Mg chelatase-like AAA ATPase"/>
    <property type="match status" value="1"/>
</dbReference>
<dbReference type="AlphaFoldDB" id="A0A6J7DMX7"/>
<evidence type="ECO:0000256" key="1">
    <source>
        <dbReference type="ARBA" id="ARBA00006354"/>
    </source>
</evidence>
<evidence type="ECO:0000259" key="4">
    <source>
        <dbReference type="PROSITE" id="PS50051"/>
    </source>
</evidence>
<dbReference type="Pfam" id="PF13335">
    <property type="entry name" value="Mg_chelatase_C"/>
    <property type="match status" value="1"/>
</dbReference>
<dbReference type="PRINTS" id="PR00830">
    <property type="entry name" value="ENDOLAPTASE"/>
</dbReference>
<comment type="similarity">
    <text evidence="1">Belongs to the Mg-chelatase subunits D/I family. ComM subfamily.</text>
</comment>
<dbReference type="GO" id="GO:0005524">
    <property type="term" value="F:ATP binding"/>
    <property type="evidence" value="ECO:0007669"/>
    <property type="project" value="UniProtKB-KW"/>
</dbReference>